<organism evidence="2 3">
    <name type="scientific">Acidisarcina polymorpha</name>
    <dbReference type="NCBI Taxonomy" id="2211140"/>
    <lineage>
        <taxon>Bacteria</taxon>
        <taxon>Pseudomonadati</taxon>
        <taxon>Acidobacteriota</taxon>
        <taxon>Terriglobia</taxon>
        <taxon>Terriglobales</taxon>
        <taxon>Acidobacteriaceae</taxon>
        <taxon>Acidisarcina</taxon>
    </lineage>
</organism>
<reference evidence="2 3" key="1">
    <citation type="journal article" date="2018" name="Front. Microbiol.">
        <title>Hydrolytic Capabilities as a Key to Environmental Success: Chitinolytic and Cellulolytic Acidobacteria From Acidic Sub-arctic Soils and Boreal Peatlands.</title>
        <authorList>
            <person name="Belova S.E."/>
            <person name="Ravin N.V."/>
            <person name="Pankratov T.A."/>
            <person name="Rakitin A.L."/>
            <person name="Ivanova A.A."/>
            <person name="Beletsky A.V."/>
            <person name="Mardanov A.V."/>
            <person name="Sinninghe Damste J.S."/>
            <person name="Dedysh S.N."/>
        </authorList>
    </citation>
    <scope>NUCLEOTIDE SEQUENCE [LARGE SCALE GENOMIC DNA]</scope>
    <source>
        <strain evidence="2 3">SBC82</strain>
    </source>
</reference>
<dbReference type="Proteomes" id="UP000253606">
    <property type="component" value="Chromosome"/>
</dbReference>
<evidence type="ECO:0000313" key="3">
    <source>
        <dbReference type="Proteomes" id="UP000253606"/>
    </source>
</evidence>
<proteinExistence type="predicted"/>
<dbReference type="KEGG" id="abas:ACPOL_0112"/>
<dbReference type="EMBL" id="CP030840">
    <property type="protein sequence ID" value="AXC09499.1"/>
    <property type="molecule type" value="Genomic_DNA"/>
</dbReference>
<evidence type="ECO:0000313" key="2">
    <source>
        <dbReference type="EMBL" id="AXC09499.1"/>
    </source>
</evidence>
<feature type="region of interest" description="Disordered" evidence="1">
    <location>
        <begin position="1"/>
        <end position="44"/>
    </location>
</feature>
<keyword evidence="3" id="KW-1185">Reference proteome</keyword>
<feature type="compositionally biased region" description="Basic residues" evidence="1">
    <location>
        <begin position="16"/>
        <end position="27"/>
    </location>
</feature>
<gene>
    <name evidence="2" type="ORF">ACPOL_0112</name>
</gene>
<name>A0A2Z5FS03_9BACT</name>
<dbReference type="AlphaFoldDB" id="A0A2Z5FS03"/>
<accession>A0A2Z5FS03</accession>
<evidence type="ECO:0000256" key="1">
    <source>
        <dbReference type="SAM" id="MobiDB-lite"/>
    </source>
</evidence>
<protein>
    <submittedName>
        <fullName evidence="2">Uncharacterized protein</fullName>
    </submittedName>
</protein>
<sequence>MEQAGPEPTVAENPAKYRRLAGRTRKTLAHDGQAAAGVPAQSKA</sequence>